<evidence type="ECO:0000256" key="4">
    <source>
        <dbReference type="ARBA" id="ARBA00022525"/>
    </source>
</evidence>
<dbReference type="Gene3D" id="3.30.410.10">
    <property type="entry name" value="Cholesterol Oxidase, domain 2"/>
    <property type="match status" value="1"/>
</dbReference>
<dbReference type="EMBL" id="JAACJK010000007">
    <property type="protein sequence ID" value="KAF5339547.1"/>
    <property type="molecule type" value="Genomic_DNA"/>
</dbReference>
<evidence type="ECO:0000256" key="10">
    <source>
        <dbReference type="ARBA" id="ARBA00034059"/>
    </source>
</evidence>
<comment type="catalytic activity">
    <reaction evidence="7">
        <text>pyranose + acceptor = pyranos-2,3-diulose + reduced acceptor.</text>
        <dbReference type="EC" id="1.1.99.29"/>
    </reaction>
</comment>
<dbReference type="CDD" id="cd09630">
    <property type="entry name" value="CDH_like_cytochrome"/>
    <property type="match status" value="1"/>
</dbReference>
<evidence type="ECO:0000256" key="6">
    <source>
        <dbReference type="ARBA" id="ARBA00033986"/>
    </source>
</evidence>
<dbReference type="InterPro" id="IPR015920">
    <property type="entry name" value="Cellobiose_DH-like_cyt"/>
</dbReference>
<feature type="compositionally biased region" description="Low complexity" evidence="12">
    <location>
        <begin position="216"/>
        <end position="225"/>
    </location>
</feature>
<comment type="catalytic activity">
    <reaction evidence="9">
        <text>a pyranoside + acceptor = a pyranosid-3-ulose + reduced acceptor.</text>
        <dbReference type="EC" id="1.1.99.29"/>
    </reaction>
</comment>
<evidence type="ECO:0000313" key="15">
    <source>
        <dbReference type="EMBL" id="KAF5339547.1"/>
    </source>
</evidence>
<dbReference type="Pfam" id="PF05199">
    <property type="entry name" value="GMC_oxred_C"/>
    <property type="match status" value="1"/>
</dbReference>
<sequence length="769" mass="82320">MKLGRTALKLLPILGLALAQDAYVDSDNGITFWGVTDPVHGVTYGYTLPPLNAGYDEFIGEIVAPIATKWAGVSPGGAMLNNLLLVAWADGDKIVSSPRIANGYTLPRVLDGPILTTLPSSKVNATHWKWVYRCQKCISWEGASGTVSLPIDSSGASAWAWSNVAVTTPSDPASAFTQHTDFGFYGIDWSVAHVSAEVYDNWAAGGTGGGTPTPTPTTTTTTATPTPTPTTAPTPYDYIVIGAGPAGLVTADRLSEAGKKVLLIERGGPSLGSTGGTYQPAWLAGTNYTKFDVPGLFETMFQDSNPYWWCKDINVFAGCLLGGGTAINGGLYWYPPDSDFSPAYGWPPSWANHAPYTSKLTKRIPSTDHPSTDNKRYLEQTYDVVEKLLKPLGYHNLTINASPNTKEKVYGYSAFSFIDGKRAGPISTYYKTAVARKNLAYWQNTQVSHIVRSGAQVTGVQTDNPLIGPNGFVPLTPKGRVVVSAGSFGSARLLFKSGIGPKDMLDVVKGHATAGPNLPAENEWINLPVGENVSDNPSINLVFTHPDIDAYENWAQVWDSPRKADADQYVKSRAGVFSQSSPRLNFWRSIKGSDKRTRWLQGTARPGAASVTTEYPYNTTQIFTITTYLSTGITSRGRIGIDAALTGRALTNPWFTDPVDKASLITGINELVSSIKNVPGLTLITPDNTTTIQAYVDSYPSGGLNSNHWVGSNSIGKVVDENTKVLKTNNLFVVDASIIPSMPMGNPQGAIMATAEQAVAKILALRGGA</sequence>
<evidence type="ECO:0000256" key="13">
    <source>
        <dbReference type="SAM" id="SignalP"/>
    </source>
</evidence>
<evidence type="ECO:0000313" key="16">
    <source>
        <dbReference type="Proteomes" id="UP000541558"/>
    </source>
</evidence>
<accession>A0A8H5CFG4</accession>
<dbReference type="GO" id="GO:0005576">
    <property type="term" value="C:extracellular region"/>
    <property type="evidence" value="ECO:0007669"/>
    <property type="project" value="UniProtKB-SubCell"/>
</dbReference>
<dbReference type="SUPFAM" id="SSF54373">
    <property type="entry name" value="FAD-linked reductases, C-terminal domain"/>
    <property type="match status" value="1"/>
</dbReference>
<dbReference type="PROSITE" id="PS00623">
    <property type="entry name" value="GMC_OXRED_1"/>
    <property type="match status" value="1"/>
</dbReference>
<evidence type="ECO:0000256" key="5">
    <source>
        <dbReference type="ARBA" id="ARBA00024699"/>
    </source>
</evidence>
<protein>
    <recommendedName>
        <fullName evidence="3">pyranose dehydrogenase (acceptor)</fullName>
        <ecNumber evidence="3">1.1.99.29</ecNumber>
    </recommendedName>
</protein>
<reference evidence="15 16" key="1">
    <citation type="journal article" date="2020" name="ISME J.">
        <title>Uncovering the hidden diversity of litter-decomposition mechanisms in mushroom-forming fungi.</title>
        <authorList>
            <person name="Floudas D."/>
            <person name="Bentzer J."/>
            <person name="Ahren D."/>
            <person name="Johansson T."/>
            <person name="Persson P."/>
            <person name="Tunlid A."/>
        </authorList>
    </citation>
    <scope>NUCLEOTIDE SEQUENCE [LARGE SCALE GENOMIC DNA]</scope>
    <source>
        <strain evidence="15 16">CBS 175.51</strain>
    </source>
</reference>
<dbReference type="InterPro" id="IPR053208">
    <property type="entry name" value="GMC_Oxidoreductase_CD"/>
</dbReference>
<evidence type="ECO:0000256" key="1">
    <source>
        <dbReference type="ARBA" id="ARBA00001974"/>
    </source>
</evidence>
<dbReference type="EC" id="1.1.99.29" evidence="3"/>
<dbReference type="InterPro" id="IPR000172">
    <property type="entry name" value="GMC_OxRdtase_N"/>
</dbReference>
<dbReference type="PANTHER" id="PTHR47190:SF2">
    <property type="entry name" value="CELLOBIOSE DEHYDROGENASE (AFU_ORTHOLOGUE AFUA_2G17620)"/>
    <property type="match status" value="1"/>
</dbReference>
<keyword evidence="11" id="KW-0285">Flavoprotein</keyword>
<dbReference type="GO" id="GO:0033718">
    <property type="term" value="F:pyranose dehydrogenase (acceptor) activity"/>
    <property type="evidence" value="ECO:0007669"/>
    <property type="project" value="UniProtKB-EC"/>
</dbReference>
<evidence type="ECO:0000259" key="14">
    <source>
        <dbReference type="PROSITE" id="PS00623"/>
    </source>
</evidence>
<keyword evidence="13" id="KW-0732">Signal</keyword>
<feature type="domain" description="Glucose-methanol-choline oxidoreductase N-terminal" evidence="14">
    <location>
        <begin position="318"/>
        <end position="341"/>
    </location>
</feature>
<dbReference type="Gene3D" id="2.60.40.1210">
    <property type="entry name" value="Cellobiose dehydrogenase, cytochrome domain"/>
    <property type="match status" value="1"/>
</dbReference>
<dbReference type="GO" id="GO:0050660">
    <property type="term" value="F:flavin adenine dinucleotide binding"/>
    <property type="evidence" value="ECO:0007669"/>
    <property type="project" value="InterPro"/>
</dbReference>
<organism evidence="15 16">
    <name type="scientific">Ephemerocybe angulata</name>
    <dbReference type="NCBI Taxonomy" id="980116"/>
    <lineage>
        <taxon>Eukaryota</taxon>
        <taxon>Fungi</taxon>
        <taxon>Dikarya</taxon>
        <taxon>Basidiomycota</taxon>
        <taxon>Agaricomycotina</taxon>
        <taxon>Agaricomycetes</taxon>
        <taxon>Agaricomycetidae</taxon>
        <taxon>Agaricales</taxon>
        <taxon>Agaricineae</taxon>
        <taxon>Psathyrellaceae</taxon>
        <taxon>Ephemerocybe</taxon>
    </lineage>
</organism>
<keyword evidence="16" id="KW-1185">Reference proteome</keyword>
<comment type="subcellular location">
    <subcellularLocation>
        <location evidence="2">Secreted</location>
    </subcellularLocation>
</comment>
<dbReference type="Pfam" id="PF00732">
    <property type="entry name" value="GMC_oxred_N"/>
    <property type="match status" value="1"/>
</dbReference>
<comment type="similarity">
    <text evidence="11">Belongs to the GMC oxidoreductase family.</text>
</comment>
<evidence type="ECO:0000256" key="12">
    <source>
        <dbReference type="SAM" id="MobiDB-lite"/>
    </source>
</evidence>
<dbReference type="OrthoDB" id="413885at2759"/>
<comment type="cofactor">
    <cofactor evidence="1">
        <name>FAD</name>
        <dbReference type="ChEBI" id="CHEBI:57692"/>
    </cofactor>
</comment>
<feature type="region of interest" description="Disordered" evidence="12">
    <location>
        <begin position="205"/>
        <end position="229"/>
    </location>
</feature>
<dbReference type="InterPro" id="IPR007867">
    <property type="entry name" value="GMC_OxRtase_C"/>
</dbReference>
<comment type="function">
    <text evidence="5">Catalyzes the single-oxidation or sequential double oxidation reaction of carbohydrates primarily at carbon-2 and/or carbon-3 with the concomitant reduction of the flavin. The enzyme exhibits a broad sugar substrate specificity, oxidizing different aldopyranoses to the corresponding C-1, C-2, C-3 or C-1,2, C-2,3 and C-3,4 (di)dehydro sugars with substrate-specific regioselectivity. Accepts only a narrow range of electron acceptors such as substituted benzoquinones and complexed metal ions and reacts extremely slowly with O(2) as acceptor. May play a role in the natural recycling of plant matter by oxidizing all major monosaccharides in lignocellulose and by reducing quinone compounds or reactive radical species generated during lignin depolymerization.</text>
</comment>
<keyword evidence="11" id="KW-0274">FAD</keyword>
<dbReference type="Proteomes" id="UP000541558">
    <property type="component" value="Unassembled WGS sequence"/>
</dbReference>
<dbReference type="AlphaFoldDB" id="A0A8H5CFG4"/>
<comment type="catalytic activity">
    <reaction evidence="10">
        <text>a pyranoside + acceptor = a pyranosid-3,4-diulose + reduced acceptor.</text>
        <dbReference type="EC" id="1.1.99.29"/>
    </reaction>
</comment>
<dbReference type="SUPFAM" id="SSF51905">
    <property type="entry name" value="FAD/NAD(P)-binding domain"/>
    <property type="match status" value="1"/>
</dbReference>
<comment type="catalytic activity">
    <reaction evidence="8">
        <text>pyranose + acceptor = pyranos-3-ulose + reduced acceptor.</text>
        <dbReference type="EC" id="1.1.99.29"/>
    </reaction>
</comment>
<dbReference type="Pfam" id="PF16010">
    <property type="entry name" value="CDH-cyt"/>
    <property type="match status" value="1"/>
</dbReference>
<feature type="chain" id="PRO_5034300020" description="pyranose dehydrogenase (acceptor)" evidence="13">
    <location>
        <begin position="20"/>
        <end position="769"/>
    </location>
</feature>
<feature type="signal peptide" evidence="13">
    <location>
        <begin position="1"/>
        <end position="19"/>
    </location>
</feature>
<dbReference type="SUPFAM" id="SSF49344">
    <property type="entry name" value="CBD9-like"/>
    <property type="match status" value="1"/>
</dbReference>
<name>A0A8H5CFG4_9AGAR</name>
<dbReference type="PANTHER" id="PTHR47190">
    <property type="entry name" value="DEHYDROGENASE, PUTATIVE-RELATED"/>
    <property type="match status" value="1"/>
</dbReference>
<dbReference type="InterPro" id="IPR036188">
    <property type="entry name" value="FAD/NAD-bd_sf"/>
</dbReference>
<evidence type="ECO:0000256" key="8">
    <source>
        <dbReference type="ARBA" id="ARBA00034029"/>
    </source>
</evidence>
<evidence type="ECO:0000256" key="3">
    <source>
        <dbReference type="ARBA" id="ARBA00013177"/>
    </source>
</evidence>
<evidence type="ECO:0000256" key="11">
    <source>
        <dbReference type="RuleBase" id="RU003968"/>
    </source>
</evidence>
<keyword evidence="4" id="KW-0964">Secreted</keyword>
<evidence type="ECO:0000256" key="7">
    <source>
        <dbReference type="ARBA" id="ARBA00034010"/>
    </source>
</evidence>
<proteinExistence type="inferred from homology"/>
<gene>
    <name evidence="15" type="ORF">D9611_011427</name>
</gene>
<evidence type="ECO:0000256" key="9">
    <source>
        <dbReference type="ARBA" id="ARBA00034050"/>
    </source>
</evidence>
<comment type="caution">
    <text evidence="15">The sequence shown here is derived from an EMBL/GenBank/DDBJ whole genome shotgun (WGS) entry which is preliminary data.</text>
</comment>
<dbReference type="Gene3D" id="3.50.50.60">
    <property type="entry name" value="FAD/NAD(P)-binding domain"/>
    <property type="match status" value="1"/>
</dbReference>
<comment type="catalytic activity">
    <reaction evidence="6">
        <text>pyranose + acceptor = pyranos-2-ulose + reduced acceptor.</text>
        <dbReference type="EC" id="1.1.99.29"/>
    </reaction>
</comment>
<evidence type="ECO:0000256" key="2">
    <source>
        <dbReference type="ARBA" id="ARBA00004613"/>
    </source>
</evidence>